<dbReference type="InterPro" id="IPR001073">
    <property type="entry name" value="C1q_dom"/>
</dbReference>
<dbReference type="InterPro" id="IPR008983">
    <property type="entry name" value="Tumour_necrosis_fac-like_dom"/>
</dbReference>
<sequence length="175" mass="20114">MTVFASEPRHCSSFHYEEQLLKKMVQMEFDWSKMKERQEEINSKSTERMGEISTTLESCTNRLLKLENVSKVKPVYFKAKLSASGVAAPQADQTFIFKEIIYNVGESYNPSTGVFTAPVSGLYLFTGQMCSFNSQNIWYKLVANSQLAVKCTILLHTCVRHLTPLFHWRGQKQRL</sequence>
<dbReference type="PRINTS" id="PR00007">
    <property type="entry name" value="COMPLEMNTC1Q"/>
</dbReference>
<dbReference type="GO" id="GO:0005576">
    <property type="term" value="C:extracellular region"/>
    <property type="evidence" value="ECO:0007669"/>
    <property type="project" value="UniProtKB-SubCell"/>
</dbReference>
<dbReference type="PANTHER" id="PTHR15427:SF50">
    <property type="entry name" value="COMPLEMENT C1Q TUMOR NECROSIS FACTOR-RELATED PROTEIN 2-LIKE"/>
    <property type="match status" value="1"/>
</dbReference>
<reference evidence="4" key="2">
    <citation type="submission" date="2020-11" db="EMBL/GenBank/DDBJ databases">
        <authorList>
            <person name="McCartney M.A."/>
            <person name="Auch B."/>
            <person name="Kono T."/>
            <person name="Mallez S."/>
            <person name="Becker A."/>
            <person name="Gohl D.M."/>
            <person name="Silverstein K.A.T."/>
            <person name="Koren S."/>
            <person name="Bechman K.B."/>
            <person name="Herman A."/>
            <person name="Abrahante J.E."/>
            <person name="Garbe J."/>
        </authorList>
    </citation>
    <scope>NUCLEOTIDE SEQUENCE</scope>
    <source>
        <strain evidence="4">Duluth1</strain>
        <tissue evidence="4">Whole animal</tissue>
    </source>
</reference>
<evidence type="ECO:0000259" key="3">
    <source>
        <dbReference type="PROSITE" id="PS50871"/>
    </source>
</evidence>
<comment type="caution">
    <text evidence="4">The sequence shown here is derived from an EMBL/GenBank/DDBJ whole genome shotgun (WGS) entry which is preliminary data.</text>
</comment>
<evidence type="ECO:0000313" key="4">
    <source>
        <dbReference type="EMBL" id="KAH3739109.1"/>
    </source>
</evidence>
<comment type="subcellular location">
    <subcellularLocation>
        <location evidence="1">Secreted</location>
    </subcellularLocation>
</comment>
<dbReference type="SMART" id="SM00110">
    <property type="entry name" value="C1Q"/>
    <property type="match status" value="1"/>
</dbReference>
<proteinExistence type="predicted"/>
<dbReference type="Proteomes" id="UP000828390">
    <property type="component" value="Unassembled WGS sequence"/>
</dbReference>
<dbReference type="PANTHER" id="PTHR15427">
    <property type="entry name" value="EMILIN ELASTIN MICROFIBRIL INTERFACE-LOCATED PROTEIN ELASTIN MICROFIBRIL INTERFACER"/>
    <property type="match status" value="1"/>
</dbReference>
<keyword evidence="2" id="KW-0964">Secreted</keyword>
<feature type="domain" description="C1q" evidence="3">
    <location>
        <begin position="70"/>
        <end position="175"/>
    </location>
</feature>
<keyword evidence="5" id="KW-1185">Reference proteome</keyword>
<name>A0A9D4D6K5_DREPO</name>
<evidence type="ECO:0000256" key="2">
    <source>
        <dbReference type="ARBA" id="ARBA00022525"/>
    </source>
</evidence>
<dbReference type="PROSITE" id="PS50871">
    <property type="entry name" value="C1Q"/>
    <property type="match status" value="1"/>
</dbReference>
<dbReference type="AlphaFoldDB" id="A0A9D4D6K5"/>
<gene>
    <name evidence="4" type="ORF">DPMN_045756</name>
</gene>
<reference evidence="4" key="1">
    <citation type="journal article" date="2019" name="bioRxiv">
        <title>The Genome of the Zebra Mussel, Dreissena polymorpha: A Resource for Invasive Species Research.</title>
        <authorList>
            <person name="McCartney M.A."/>
            <person name="Auch B."/>
            <person name="Kono T."/>
            <person name="Mallez S."/>
            <person name="Zhang Y."/>
            <person name="Obille A."/>
            <person name="Becker A."/>
            <person name="Abrahante J.E."/>
            <person name="Garbe J."/>
            <person name="Badalamenti J.P."/>
            <person name="Herman A."/>
            <person name="Mangelson H."/>
            <person name="Liachko I."/>
            <person name="Sullivan S."/>
            <person name="Sone E.D."/>
            <person name="Koren S."/>
            <person name="Silverstein K.A.T."/>
            <person name="Beckman K.B."/>
            <person name="Gohl D.M."/>
        </authorList>
    </citation>
    <scope>NUCLEOTIDE SEQUENCE</scope>
    <source>
        <strain evidence="4">Duluth1</strain>
        <tissue evidence="4">Whole animal</tissue>
    </source>
</reference>
<dbReference type="Gene3D" id="2.60.120.40">
    <property type="match status" value="1"/>
</dbReference>
<accession>A0A9D4D6K5</accession>
<evidence type="ECO:0000313" key="5">
    <source>
        <dbReference type="Proteomes" id="UP000828390"/>
    </source>
</evidence>
<evidence type="ECO:0000256" key="1">
    <source>
        <dbReference type="ARBA" id="ARBA00004613"/>
    </source>
</evidence>
<dbReference type="EMBL" id="JAIWYP010000011">
    <property type="protein sequence ID" value="KAH3739109.1"/>
    <property type="molecule type" value="Genomic_DNA"/>
</dbReference>
<dbReference type="Pfam" id="PF00386">
    <property type="entry name" value="C1q"/>
    <property type="match status" value="1"/>
</dbReference>
<dbReference type="InterPro" id="IPR050392">
    <property type="entry name" value="Collagen/C1q_domain"/>
</dbReference>
<dbReference type="SUPFAM" id="SSF49842">
    <property type="entry name" value="TNF-like"/>
    <property type="match status" value="1"/>
</dbReference>
<organism evidence="4 5">
    <name type="scientific">Dreissena polymorpha</name>
    <name type="common">Zebra mussel</name>
    <name type="synonym">Mytilus polymorpha</name>
    <dbReference type="NCBI Taxonomy" id="45954"/>
    <lineage>
        <taxon>Eukaryota</taxon>
        <taxon>Metazoa</taxon>
        <taxon>Spiralia</taxon>
        <taxon>Lophotrochozoa</taxon>
        <taxon>Mollusca</taxon>
        <taxon>Bivalvia</taxon>
        <taxon>Autobranchia</taxon>
        <taxon>Heteroconchia</taxon>
        <taxon>Euheterodonta</taxon>
        <taxon>Imparidentia</taxon>
        <taxon>Neoheterodontei</taxon>
        <taxon>Myida</taxon>
        <taxon>Dreissenoidea</taxon>
        <taxon>Dreissenidae</taxon>
        <taxon>Dreissena</taxon>
    </lineage>
</organism>
<protein>
    <recommendedName>
        <fullName evidence="3">C1q domain-containing protein</fullName>
    </recommendedName>
</protein>